<accession>A0A9N9HDG5</accession>
<feature type="non-terminal residue" evidence="1">
    <location>
        <position position="127"/>
    </location>
</feature>
<dbReference type="AlphaFoldDB" id="A0A9N9HDG5"/>
<sequence>EKILKEKTLKVSRTEYKILDLHYLLREALERKLAELKSIHPTQITKILLNKKHPAKNIYNIFKTEGLGRDEIKRIRRISPSSFGKFTDKEIEIIQERVRANSSRPNWLEDQFDDLDLNGKGVPMQTD</sequence>
<dbReference type="EMBL" id="CAJVPP010005927">
    <property type="protein sequence ID" value="CAG8671832.1"/>
    <property type="molecule type" value="Genomic_DNA"/>
</dbReference>
<keyword evidence="2" id="KW-1185">Reference proteome</keyword>
<reference evidence="1" key="1">
    <citation type="submission" date="2021-06" db="EMBL/GenBank/DDBJ databases">
        <authorList>
            <person name="Kallberg Y."/>
            <person name="Tangrot J."/>
            <person name="Rosling A."/>
        </authorList>
    </citation>
    <scope>NUCLEOTIDE SEQUENCE</scope>
    <source>
        <strain evidence="1">87-6 pot B 2015</strain>
    </source>
</reference>
<gene>
    <name evidence="1" type="ORF">FMOSSE_LOCUS12452</name>
</gene>
<dbReference type="Proteomes" id="UP000789375">
    <property type="component" value="Unassembled WGS sequence"/>
</dbReference>
<protein>
    <submittedName>
        <fullName evidence="1">13359_t:CDS:1</fullName>
    </submittedName>
</protein>
<evidence type="ECO:0000313" key="2">
    <source>
        <dbReference type="Proteomes" id="UP000789375"/>
    </source>
</evidence>
<evidence type="ECO:0000313" key="1">
    <source>
        <dbReference type="EMBL" id="CAG8671832.1"/>
    </source>
</evidence>
<proteinExistence type="predicted"/>
<name>A0A9N9HDG5_FUNMO</name>
<comment type="caution">
    <text evidence="1">The sequence shown here is derived from an EMBL/GenBank/DDBJ whole genome shotgun (WGS) entry which is preliminary data.</text>
</comment>
<organism evidence="1 2">
    <name type="scientific">Funneliformis mosseae</name>
    <name type="common">Endomycorrhizal fungus</name>
    <name type="synonym">Glomus mosseae</name>
    <dbReference type="NCBI Taxonomy" id="27381"/>
    <lineage>
        <taxon>Eukaryota</taxon>
        <taxon>Fungi</taxon>
        <taxon>Fungi incertae sedis</taxon>
        <taxon>Mucoromycota</taxon>
        <taxon>Glomeromycotina</taxon>
        <taxon>Glomeromycetes</taxon>
        <taxon>Glomerales</taxon>
        <taxon>Glomeraceae</taxon>
        <taxon>Funneliformis</taxon>
    </lineage>
</organism>